<dbReference type="PRINTS" id="PR00385">
    <property type="entry name" value="P450"/>
</dbReference>
<dbReference type="PROSITE" id="PS00086">
    <property type="entry name" value="CYTOCHROME_P450"/>
    <property type="match status" value="1"/>
</dbReference>
<organism evidence="4 5">
    <name type="scientific">Sorangium atrum</name>
    <dbReference type="NCBI Taxonomy" id="2995308"/>
    <lineage>
        <taxon>Bacteria</taxon>
        <taxon>Pseudomonadati</taxon>
        <taxon>Myxococcota</taxon>
        <taxon>Polyangia</taxon>
        <taxon>Polyangiales</taxon>
        <taxon>Polyangiaceae</taxon>
        <taxon>Sorangium</taxon>
    </lineage>
</organism>
<dbReference type="InterPro" id="IPR017972">
    <property type="entry name" value="Cyt_P450_CS"/>
</dbReference>
<comment type="caution">
    <text evidence="4">The sequence shown here is derived from an EMBL/GenBank/DDBJ whole genome shotgun (WGS) entry which is preliminary data.</text>
</comment>
<dbReference type="InterPro" id="IPR002397">
    <property type="entry name" value="Cyt_P450_B"/>
</dbReference>
<feature type="region of interest" description="Disordered" evidence="3">
    <location>
        <begin position="379"/>
        <end position="423"/>
    </location>
</feature>
<dbReference type="Gene3D" id="1.10.630.10">
    <property type="entry name" value="Cytochrome P450"/>
    <property type="match status" value="1"/>
</dbReference>
<dbReference type="EMBL" id="JAQNDK010000002">
    <property type="protein sequence ID" value="MDC0679634.1"/>
    <property type="molecule type" value="Genomic_DNA"/>
</dbReference>
<keyword evidence="2" id="KW-0408">Iron</keyword>
<keyword evidence="2" id="KW-0560">Oxidoreductase</keyword>
<name>A0ABT5C1K0_9BACT</name>
<gene>
    <name evidence="4" type="ORF">POL72_17960</name>
</gene>
<dbReference type="InterPro" id="IPR001128">
    <property type="entry name" value="Cyt_P450"/>
</dbReference>
<dbReference type="PANTHER" id="PTHR46696">
    <property type="entry name" value="P450, PUTATIVE (EUROFUNG)-RELATED"/>
    <property type="match status" value="1"/>
</dbReference>
<evidence type="ECO:0000313" key="4">
    <source>
        <dbReference type="EMBL" id="MDC0679634.1"/>
    </source>
</evidence>
<protein>
    <submittedName>
        <fullName evidence="4">Cytochrome P450</fullName>
    </submittedName>
</protein>
<accession>A0ABT5C1K0</accession>
<dbReference type="RefSeq" id="WP_272096632.1">
    <property type="nucleotide sequence ID" value="NZ_JAQNDK010000002.1"/>
</dbReference>
<dbReference type="PANTHER" id="PTHR46696:SF4">
    <property type="entry name" value="BIOTIN BIOSYNTHESIS CYTOCHROME P450"/>
    <property type="match status" value="1"/>
</dbReference>
<evidence type="ECO:0000256" key="1">
    <source>
        <dbReference type="ARBA" id="ARBA00010617"/>
    </source>
</evidence>
<reference evidence="4 5" key="1">
    <citation type="submission" date="2023-01" db="EMBL/GenBank/DDBJ databases">
        <title>Minimal conservation of predation-associated metabolite biosynthetic gene clusters underscores biosynthetic potential of Myxococcota including descriptions for ten novel species: Archangium lansinium sp. nov., Myxococcus landrumus sp. nov., Nannocystis bai.</title>
        <authorList>
            <person name="Ahearne A."/>
            <person name="Stevens C."/>
            <person name="Dowd S."/>
        </authorList>
    </citation>
    <scope>NUCLEOTIDE SEQUENCE [LARGE SCALE GENOMIC DNA]</scope>
    <source>
        <strain evidence="4 5">WIWO2</strain>
    </source>
</reference>
<evidence type="ECO:0000256" key="2">
    <source>
        <dbReference type="RuleBase" id="RU000461"/>
    </source>
</evidence>
<sequence length="423" mass="46806">MNLFSEEMRRNPYPVYDQLRSRSPVLHYPPSDAWMIFDYEGVKRALHDHEAFSSVVSPPGTRTAEWLIFSDPPRHTKLRAIVMRAFTPRAVAGLEPRIRRLSRELLDRTIESGQMDLAEDYTVPLPLLVIAEMLGAPIADQPRFKRWSDAILDLSYTVSGSEEAARALVEFTAVTAEMQAYLRGLIEQRRAAPEDDLLTRLVEAEVDGERLNEDEILGFFQLLLVAGHETTTNLIGNAMLCFLENPDELARLRAAPDLLPSAIEEVLRYRSPVQAMFRVTRRDVPMHGKVIPAGKAVLAMIGAANRDPEQFLDPGRFDIGRDPNPHIAFGHGIHFCIGAPLSRLEARIALSDLVARLGGLELASDAPWEPRRAIHVHGPTRLPIRFTPGPRLGGAPGRQGTRSEAAMSSSGASALSSAAPAKR</sequence>
<comment type="similarity">
    <text evidence="1 2">Belongs to the cytochrome P450 family.</text>
</comment>
<evidence type="ECO:0000256" key="3">
    <source>
        <dbReference type="SAM" id="MobiDB-lite"/>
    </source>
</evidence>
<evidence type="ECO:0000313" key="5">
    <source>
        <dbReference type="Proteomes" id="UP001217485"/>
    </source>
</evidence>
<feature type="compositionally biased region" description="Low complexity" evidence="3">
    <location>
        <begin position="403"/>
        <end position="423"/>
    </location>
</feature>
<keyword evidence="2" id="KW-0503">Monooxygenase</keyword>
<dbReference type="CDD" id="cd11032">
    <property type="entry name" value="P450_EryK-like"/>
    <property type="match status" value="1"/>
</dbReference>
<dbReference type="SUPFAM" id="SSF48264">
    <property type="entry name" value="Cytochrome P450"/>
    <property type="match status" value="1"/>
</dbReference>
<proteinExistence type="inferred from homology"/>
<dbReference type="Pfam" id="PF00067">
    <property type="entry name" value="p450"/>
    <property type="match status" value="1"/>
</dbReference>
<keyword evidence="2" id="KW-0479">Metal-binding</keyword>
<dbReference type="Proteomes" id="UP001217485">
    <property type="component" value="Unassembled WGS sequence"/>
</dbReference>
<dbReference type="InterPro" id="IPR036396">
    <property type="entry name" value="Cyt_P450_sf"/>
</dbReference>
<keyword evidence="2" id="KW-0349">Heme</keyword>
<dbReference type="PRINTS" id="PR00359">
    <property type="entry name" value="BP450"/>
</dbReference>
<keyword evidence="5" id="KW-1185">Reference proteome</keyword>